<proteinExistence type="predicted"/>
<keyword evidence="2" id="KW-1185">Reference proteome</keyword>
<protein>
    <submittedName>
        <fullName evidence="1">Uncharacterized protein</fullName>
    </submittedName>
</protein>
<reference evidence="1" key="1">
    <citation type="journal article" date="2020" name="Stud. Mycol.">
        <title>101 Dothideomycetes genomes: a test case for predicting lifestyles and emergence of pathogens.</title>
        <authorList>
            <person name="Haridas S."/>
            <person name="Albert R."/>
            <person name="Binder M."/>
            <person name="Bloem J."/>
            <person name="Labutti K."/>
            <person name="Salamov A."/>
            <person name="Andreopoulos B."/>
            <person name="Baker S."/>
            <person name="Barry K."/>
            <person name="Bills G."/>
            <person name="Bluhm B."/>
            <person name="Cannon C."/>
            <person name="Castanera R."/>
            <person name="Culley D."/>
            <person name="Daum C."/>
            <person name="Ezra D."/>
            <person name="Gonzalez J."/>
            <person name="Henrissat B."/>
            <person name="Kuo A."/>
            <person name="Liang C."/>
            <person name="Lipzen A."/>
            <person name="Lutzoni F."/>
            <person name="Magnuson J."/>
            <person name="Mondo S."/>
            <person name="Nolan M."/>
            <person name="Ohm R."/>
            <person name="Pangilinan J."/>
            <person name="Park H.-J."/>
            <person name="Ramirez L."/>
            <person name="Alfaro M."/>
            <person name="Sun H."/>
            <person name="Tritt A."/>
            <person name="Yoshinaga Y."/>
            <person name="Zwiers L.-H."/>
            <person name="Turgeon B."/>
            <person name="Goodwin S."/>
            <person name="Spatafora J."/>
            <person name="Crous P."/>
            <person name="Grigoriev I."/>
        </authorList>
    </citation>
    <scope>NUCLEOTIDE SEQUENCE</scope>
    <source>
        <strain evidence="1">ATCC 200398</strain>
    </source>
</reference>
<name>A0ACB6R065_9PLEO</name>
<evidence type="ECO:0000313" key="2">
    <source>
        <dbReference type="Proteomes" id="UP000799755"/>
    </source>
</evidence>
<accession>A0ACB6R065</accession>
<dbReference type="EMBL" id="MU003504">
    <property type="protein sequence ID" value="KAF2471727.1"/>
    <property type="molecule type" value="Genomic_DNA"/>
</dbReference>
<organism evidence="1 2">
    <name type="scientific">Lindgomyces ingoldianus</name>
    <dbReference type="NCBI Taxonomy" id="673940"/>
    <lineage>
        <taxon>Eukaryota</taxon>
        <taxon>Fungi</taxon>
        <taxon>Dikarya</taxon>
        <taxon>Ascomycota</taxon>
        <taxon>Pezizomycotina</taxon>
        <taxon>Dothideomycetes</taxon>
        <taxon>Pleosporomycetidae</taxon>
        <taxon>Pleosporales</taxon>
        <taxon>Lindgomycetaceae</taxon>
        <taxon>Lindgomyces</taxon>
    </lineage>
</organism>
<gene>
    <name evidence="1" type="ORF">BDR25DRAFT_22498</name>
</gene>
<evidence type="ECO:0000313" key="1">
    <source>
        <dbReference type="EMBL" id="KAF2471727.1"/>
    </source>
</evidence>
<sequence length="290" mass="32724">MSLSPAFTTALSILPQALLPLSIILSLSLLPFKGRGILCTVVIASIVYLTFVSPWPSEAQMRYGIMNSWFYYLPVVQKLICGVPEEEVWRVGARSHGGRIDRKREADEVTGTEKEALEMGFGWKKIQWAAELYANPRGVGWNFIVKSIPPPKYTNSQRTRFLIHQVAGFCLSYLLVDAGIAFVNAYGVENALNGSWRDRFVVGSAYALVIRSNWKLMWYFWSLIGVGIGVSRPANWPSLFGSLGDCTTVGGFWGRYWQGILHHVSLLSSRVFLEFFCVANFWLLVHTWLQ</sequence>
<comment type="caution">
    <text evidence="1">The sequence shown here is derived from an EMBL/GenBank/DDBJ whole genome shotgun (WGS) entry which is preliminary data.</text>
</comment>
<dbReference type="Proteomes" id="UP000799755">
    <property type="component" value="Unassembled WGS sequence"/>
</dbReference>